<evidence type="ECO:0000313" key="2">
    <source>
        <dbReference type="Proteomes" id="UP000785679"/>
    </source>
</evidence>
<keyword evidence="2" id="KW-1185">Reference proteome</keyword>
<organism evidence="1 2">
    <name type="scientific">Halteria grandinella</name>
    <dbReference type="NCBI Taxonomy" id="5974"/>
    <lineage>
        <taxon>Eukaryota</taxon>
        <taxon>Sar</taxon>
        <taxon>Alveolata</taxon>
        <taxon>Ciliophora</taxon>
        <taxon>Intramacronucleata</taxon>
        <taxon>Spirotrichea</taxon>
        <taxon>Stichotrichia</taxon>
        <taxon>Sporadotrichida</taxon>
        <taxon>Halteriidae</taxon>
        <taxon>Halteria</taxon>
    </lineage>
</organism>
<evidence type="ECO:0000313" key="1">
    <source>
        <dbReference type="EMBL" id="TNV78024.1"/>
    </source>
</evidence>
<reference evidence="1" key="1">
    <citation type="submission" date="2019-06" db="EMBL/GenBank/DDBJ databases">
        <authorList>
            <person name="Zheng W."/>
        </authorList>
    </citation>
    <scope>NUCLEOTIDE SEQUENCE</scope>
    <source>
        <strain evidence="1">QDHG01</strain>
    </source>
</reference>
<sequence length="66" mass="7140">MQILTVLIASVLSNCSFMINSNSLYLCGSVSLQAMFRSAQRQNFKMKSVVSACNPSGSISAIISQY</sequence>
<dbReference type="AlphaFoldDB" id="A0A8J8NPJ6"/>
<name>A0A8J8NPJ6_HALGN</name>
<protein>
    <submittedName>
        <fullName evidence="1">Uncharacterized protein</fullName>
    </submittedName>
</protein>
<proteinExistence type="predicted"/>
<dbReference type="EMBL" id="RRYP01011012">
    <property type="protein sequence ID" value="TNV78024.1"/>
    <property type="molecule type" value="Genomic_DNA"/>
</dbReference>
<gene>
    <name evidence="1" type="ORF">FGO68_gene3715</name>
</gene>
<comment type="caution">
    <text evidence="1">The sequence shown here is derived from an EMBL/GenBank/DDBJ whole genome shotgun (WGS) entry which is preliminary data.</text>
</comment>
<accession>A0A8J8NPJ6</accession>
<dbReference type="Proteomes" id="UP000785679">
    <property type="component" value="Unassembled WGS sequence"/>
</dbReference>